<evidence type="ECO:0000313" key="2">
    <source>
        <dbReference type="Proteomes" id="UP000192911"/>
    </source>
</evidence>
<dbReference type="EMBL" id="FXAH01000009">
    <property type="protein sequence ID" value="SMF53639.1"/>
    <property type="molecule type" value="Genomic_DNA"/>
</dbReference>
<sequence length="383" mass="43852">MVSDSSATRFARALKSLVETPEEIAVNVTFVLGSGFSNSWDKRYPIGNDLFDFSSDEWAERSPILANFLESVSLCPKDLRIDRSMFLDLVYQVGMLRKYPPIRHRYVDDYGLEIVERELRYLVYRKFRDCIRHSPIKDCAPALPDPLDDAQHAILAFFARLLSWDRPAHGHDAGDCIRLNFLTTNYDYLVEALVARADLCNASTQARRYYRGFTPAALSGSGDVQRAMPIASTGHLLKINGGFEIFRTREHFELDYRERDEARLRANPPQIMLPSRAQDYEQAYFQALFPKAVRLLQESRVAVLIGYGFPEEDALLRLLLRQFAEAPRDGRRRALYYIDLETEKTQLARVTRVFPHASDSGGLAVMPYQGSFSDWCDAVLQQI</sequence>
<protein>
    <submittedName>
        <fullName evidence="1">SIR2-like domain-containing protein</fullName>
    </submittedName>
</protein>
<dbReference type="AlphaFoldDB" id="A0A1X7FK49"/>
<gene>
    <name evidence="1" type="ORF">SAMN06295900_109136</name>
</gene>
<keyword evidence="2" id="KW-1185">Reference proteome</keyword>
<dbReference type="Proteomes" id="UP000192911">
    <property type="component" value="Unassembled WGS sequence"/>
</dbReference>
<reference evidence="2" key="1">
    <citation type="submission" date="2017-04" db="EMBL/GenBank/DDBJ databases">
        <authorList>
            <person name="Varghese N."/>
            <person name="Submissions S."/>
        </authorList>
    </citation>
    <scope>NUCLEOTIDE SEQUENCE [LARGE SCALE GENOMIC DNA]</scope>
    <source>
        <strain evidence="2">Ballard 720</strain>
    </source>
</reference>
<evidence type="ECO:0000313" key="1">
    <source>
        <dbReference type="EMBL" id="SMF53639.1"/>
    </source>
</evidence>
<dbReference type="RefSeq" id="WP_158243491.1">
    <property type="nucleotide sequence ID" value="NZ_BSQD01000009.1"/>
</dbReference>
<dbReference type="GeneID" id="95549812"/>
<accession>A0A1X7FK49</accession>
<organism evidence="1 2">
    <name type="scientific">Trinickia caryophylli</name>
    <name type="common">Paraburkholderia caryophylli</name>
    <dbReference type="NCBI Taxonomy" id="28094"/>
    <lineage>
        <taxon>Bacteria</taxon>
        <taxon>Pseudomonadati</taxon>
        <taxon>Pseudomonadota</taxon>
        <taxon>Betaproteobacteria</taxon>
        <taxon>Burkholderiales</taxon>
        <taxon>Burkholderiaceae</taxon>
        <taxon>Trinickia</taxon>
    </lineage>
</organism>
<proteinExistence type="predicted"/>
<name>A0A1X7FK49_TRICW</name>